<evidence type="ECO:0008006" key="3">
    <source>
        <dbReference type="Google" id="ProtNLM"/>
    </source>
</evidence>
<organism evidence="2">
    <name type="scientific">Tanacetum cinerariifolium</name>
    <name type="common">Dalmatian daisy</name>
    <name type="synonym">Chrysanthemum cinerariifolium</name>
    <dbReference type="NCBI Taxonomy" id="118510"/>
    <lineage>
        <taxon>Eukaryota</taxon>
        <taxon>Viridiplantae</taxon>
        <taxon>Streptophyta</taxon>
        <taxon>Embryophyta</taxon>
        <taxon>Tracheophyta</taxon>
        <taxon>Spermatophyta</taxon>
        <taxon>Magnoliopsida</taxon>
        <taxon>eudicotyledons</taxon>
        <taxon>Gunneridae</taxon>
        <taxon>Pentapetalae</taxon>
        <taxon>asterids</taxon>
        <taxon>campanulids</taxon>
        <taxon>Asterales</taxon>
        <taxon>Asteraceae</taxon>
        <taxon>Asteroideae</taxon>
        <taxon>Anthemideae</taxon>
        <taxon>Anthemidinae</taxon>
        <taxon>Tanacetum</taxon>
    </lineage>
</organism>
<dbReference type="EMBL" id="BKCJ010436206">
    <property type="protein sequence ID" value="GFA50798.1"/>
    <property type="molecule type" value="Genomic_DNA"/>
</dbReference>
<feature type="non-terminal residue" evidence="2">
    <location>
        <position position="1"/>
    </location>
</feature>
<proteinExistence type="predicted"/>
<evidence type="ECO:0000256" key="1">
    <source>
        <dbReference type="SAM" id="MobiDB-lite"/>
    </source>
</evidence>
<dbReference type="AlphaFoldDB" id="A0A699JPN8"/>
<accession>A0A699JPN8</accession>
<feature type="compositionally biased region" description="Basic and acidic residues" evidence="1">
    <location>
        <begin position="258"/>
        <end position="287"/>
    </location>
</feature>
<reference evidence="2" key="1">
    <citation type="journal article" date="2019" name="Sci. Rep.">
        <title>Draft genome of Tanacetum cinerariifolium, the natural source of mosquito coil.</title>
        <authorList>
            <person name="Yamashiro T."/>
            <person name="Shiraishi A."/>
            <person name="Satake H."/>
            <person name="Nakayama K."/>
        </authorList>
    </citation>
    <scope>NUCLEOTIDE SEQUENCE</scope>
</reference>
<feature type="compositionally biased region" description="Low complexity" evidence="1">
    <location>
        <begin position="233"/>
        <end position="243"/>
    </location>
</feature>
<comment type="caution">
    <text evidence="2">The sequence shown here is derived from an EMBL/GenBank/DDBJ whole genome shotgun (WGS) entry which is preliminary data.</text>
</comment>
<feature type="region of interest" description="Disordered" evidence="1">
    <location>
        <begin position="205"/>
        <end position="298"/>
    </location>
</feature>
<gene>
    <name evidence="2" type="ORF">Tci_622770</name>
</gene>
<sequence length="298" mass="34462">NMDNENVPAPAPTRSNDQILPFNAWLSTFNNFRIPLLMRQRPEYTIFSWMKTGDEIMDFVNALSYPEEIHFLSRMAVNNLYQPWRAILSMISQCLTGKTSRFDRPIYPVLYMLWGIVTRTNVDYVELMWAEFVQAIQTFFADKANMGIAKKDKKIKPHVIPYCRFTKLIICNLGRKHNINQRNASYYNAYLEMVAKHDHKIAAEEGEKKKSAAKANQSKKPATAKQPKPMSFKQSKPAPAKQPKPVKEKSIKPSLVKKATEEEKTAEIDEGQARSDPVKHLSLDHHRSMFSWKKTRLD</sequence>
<name>A0A699JPN8_TANCI</name>
<evidence type="ECO:0000313" key="2">
    <source>
        <dbReference type="EMBL" id="GFA50798.1"/>
    </source>
</evidence>
<protein>
    <recommendedName>
        <fullName evidence="3">Monodehydroascorbate reductase</fullName>
    </recommendedName>
</protein>